<name>A0AAE8SPL9_9HYPO</name>
<protein>
    <submittedName>
        <fullName evidence="2">Uncharacterized protein</fullName>
    </submittedName>
</protein>
<gene>
    <name evidence="2" type="ORF">FTOL_12843</name>
</gene>
<keyword evidence="3" id="KW-1185">Reference proteome</keyword>
<evidence type="ECO:0000313" key="3">
    <source>
        <dbReference type="Proteomes" id="UP001187734"/>
    </source>
</evidence>
<evidence type="ECO:0000313" key="2">
    <source>
        <dbReference type="EMBL" id="SPJ88948.1"/>
    </source>
</evidence>
<comment type="caution">
    <text evidence="2">The sequence shown here is derived from an EMBL/GenBank/DDBJ whole genome shotgun (WGS) entry which is preliminary data.</text>
</comment>
<reference evidence="2" key="1">
    <citation type="submission" date="2018-03" db="EMBL/GenBank/DDBJ databases">
        <authorList>
            <person name="Guldener U."/>
        </authorList>
    </citation>
    <scope>NUCLEOTIDE SEQUENCE</scope>
</reference>
<dbReference type="PROSITE" id="PS51257">
    <property type="entry name" value="PROKAR_LIPOPROTEIN"/>
    <property type="match status" value="1"/>
</dbReference>
<feature type="chain" id="PRO_5041976288" evidence="1">
    <location>
        <begin position="19"/>
        <end position="264"/>
    </location>
</feature>
<accession>A0AAE8SPL9</accession>
<keyword evidence="1" id="KW-0732">Signal</keyword>
<sequence>MKIFNIVLGLVLSSGCVASTLEEAYEKIYTYALYDLDVSVWGVGKGYVAAGCVSQSRSDNKCTFNEFVNYIQTGKATDTPSYYELPSGFYFTFSSIAQIADALKSLVDKWEDAPGRIISGRKTLTGLRKDMARTLQLTVDKAKTIGYRYTTRVEELKRIMDGMILLQSTRYHRNMIDWLKGTVANLEWEVKLTKGNLPTVPIEIVQIDWNIMVRKYPDLLDPSSKLSQALTNELNEFYKHDLNSNERDAMRMKSEISRVCLRPQ</sequence>
<dbReference type="EMBL" id="ONZP01000659">
    <property type="protein sequence ID" value="SPJ88948.1"/>
    <property type="molecule type" value="Genomic_DNA"/>
</dbReference>
<proteinExistence type="predicted"/>
<organism evidence="2 3">
    <name type="scientific">Fusarium torulosum</name>
    <dbReference type="NCBI Taxonomy" id="33205"/>
    <lineage>
        <taxon>Eukaryota</taxon>
        <taxon>Fungi</taxon>
        <taxon>Dikarya</taxon>
        <taxon>Ascomycota</taxon>
        <taxon>Pezizomycotina</taxon>
        <taxon>Sordariomycetes</taxon>
        <taxon>Hypocreomycetidae</taxon>
        <taxon>Hypocreales</taxon>
        <taxon>Nectriaceae</taxon>
        <taxon>Fusarium</taxon>
    </lineage>
</organism>
<evidence type="ECO:0000256" key="1">
    <source>
        <dbReference type="SAM" id="SignalP"/>
    </source>
</evidence>
<dbReference type="Proteomes" id="UP001187734">
    <property type="component" value="Unassembled WGS sequence"/>
</dbReference>
<feature type="signal peptide" evidence="1">
    <location>
        <begin position="1"/>
        <end position="18"/>
    </location>
</feature>
<dbReference type="AlphaFoldDB" id="A0AAE8SPL9"/>